<dbReference type="Gene3D" id="3.40.50.12780">
    <property type="entry name" value="N-terminal domain of ligase-like"/>
    <property type="match status" value="1"/>
</dbReference>
<protein>
    <submittedName>
        <fullName evidence="2">Feruloyl-CoA synthase</fullName>
    </submittedName>
</protein>
<evidence type="ECO:0000313" key="2">
    <source>
        <dbReference type="EMBL" id="QXL90121.1"/>
    </source>
</evidence>
<evidence type="ECO:0000313" key="3">
    <source>
        <dbReference type="Proteomes" id="UP000693972"/>
    </source>
</evidence>
<proteinExistence type="predicted"/>
<evidence type="ECO:0000259" key="1">
    <source>
        <dbReference type="Pfam" id="PF00501"/>
    </source>
</evidence>
<feature type="domain" description="AMP-dependent synthetase/ligase" evidence="1">
    <location>
        <begin position="30"/>
        <end position="396"/>
    </location>
</feature>
<organism evidence="2">
    <name type="scientific">Gymnodinialimonas phycosphaerae</name>
    <dbReference type="NCBI Taxonomy" id="2841589"/>
    <lineage>
        <taxon>Bacteria</taxon>
        <taxon>Pseudomonadati</taxon>
        <taxon>Pseudomonadota</taxon>
        <taxon>Alphaproteobacteria</taxon>
        <taxon>Rhodobacterales</taxon>
        <taxon>Paracoccaceae</taxon>
        <taxon>Gymnodinialimonas</taxon>
    </lineage>
</organism>
<dbReference type="Proteomes" id="UP000693972">
    <property type="component" value="Unassembled WGS sequence"/>
</dbReference>
<dbReference type="PANTHER" id="PTHR24096:SF420">
    <property type="entry name" value="LONG-CHAIN-FATTY-ACID--COA LIGASE-RELATED"/>
    <property type="match status" value="1"/>
</dbReference>
<accession>A0A975U0D2</accession>
<dbReference type="SUPFAM" id="SSF56801">
    <property type="entry name" value="Acetyl-CoA synthetase-like"/>
    <property type="match status" value="1"/>
</dbReference>
<dbReference type="PROSITE" id="PS00455">
    <property type="entry name" value="AMP_BINDING"/>
    <property type="match status" value="1"/>
</dbReference>
<dbReference type="PANTHER" id="PTHR24096">
    <property type="entry name" value="LONG-CHAIN-FATTY-ACID--COA LIGASE"/>
    <property type="match status" value="1"/>
</dbReference>
<name>A0A975U0D2_9RHOB</name>
<dbReference type="EMBL" id="JAIMBW010000001">
    <property type="protein sequence ID" value="MBY4894746.1"/>
    <property type="molecule type" value="Genomic_DNA"/>
</dbReference>
<dbReference type="Pfam" id="PF00501">
    <property type="entry name" value="AMP-binding"/>
    <property type="match status" value="1"/>
</dbReference>
<sequence length="562" mass="59583">MIREDRNDGAIVLRARPDLGPVAERVTDWLEHWAEATPEAVFLAERSGEGWREVSYAEARDTARAIAVGLADMGLGPGRPVMVISGNSVAHGLLALACFYVGAPVVPVAEQYAAIPAARAQLDHIASLIQPAAVFAEDGAVLADVMSRAALRAATPLTGQSLHELARVGGTIEADVGPDTVAKILMTSGSTSAPKGVMTTHRMMCVNQAQISACLPFVRERPPVLVDWLPWNHVFGGSHNFNLVLANGGALYIDGGKPAPALVGKTIENNRLKQGTISFNVPVGFAALRDAMLADKGFAQAFFQDLDMLFYAGASLPQDVWADLEKMALEVRGEMPLFTSSWGLTETAPAALLQHAPTDRSGVVGVPLPGVHVKLIPVEDRYEVRVKGPSIFKGYLGDADKTAEAFDAEGYFRTGDAMAFVDPADMNLGLKFDGRIGEDFKLMTGTWVRAAALRLEVLNVLKGVAQDVVLVGEGHSELGALIVPLPGREGAAEVAAQRLGTLQGGSAARVARVVVMAEPPSLADGEITAKGNLNFARIKSRRADLVERLYAGGEGVYLVGET</sequence>
<dbReference type="EMBL" id="CP078073">
    <property type="protein sequence ID" value="QXL90121.1"/>
    <property type="molecule type" value="Genomic_DNA"/>
</dbReference>
<reference evidence="2 3" key="1">
    <citation type="submission" date="2021-07" db="EMBL/GenBank/DDBJ databases">
        <title>Karlodiniumbacter phycospheric gen. nov., sp. nov., a phycosphere bacterium isolated from karlodinium veneficum.</title>
        <authorList>
            <person name="Peng Y."/>
            <person name="Jiang L."/>
            <person name="Lee J."/>
        </authorList>
    </citation>
    <scope>NUCLEOTIDE SEQUENCE</scope>
    <source>
        <strain evidence="2 3">N5</strain>
    </source>
</reference>
<dbReference type="InterPro" id="IPR020845">
    <property type="entry name" value="AMP-binding_CS"/>
</dbReference>
<dbReference type="InterPro" id="IPR000873">
    <property type="entry name" value="AMP-dep_synth/lig_dom"/>
</dbReference>
<dbReference type="GO" id="GO:0016405">
    <property type="term" value="F:CoA-ligase activity"/>
    <property type="evidence" value="ECO:0007669"/>
    <property type="project" value="TreeGrafter"/>
</dbReference>
<dbReference type="InterPro" id="IPR042099">
    <property type="entry name" value="ANL_N_sf"/>
</dbReference>
<keyword evidence="3" id="KW-1185">Reference proteome</keyword>
<dbReference type="AlphaFoldDB" id="A0A975U0D2"/>
<gene>
    <name evidence="2" type="ORF">KUL25_18470</name>
</gene>